<dbReference type="EMBL" id="CM056800">
    <property type="protein sequence ID" value="KAJ8709901.1"/>
    <property type="molecule type" value="Genomic_DNA"/>
</dbReference>
<organism evidence="1 2">
    <name type="scientific">Mythimna loreyi</name>
    <dbReference type="NCBI Taxonomy" id="667449"/>
    <lineage>
        <taxon>Eukaryota</taxon>
        <taxon>Metazoa</taxon>
        <taxon>Ecdysozoa</taxon>
        <taxon>Arthropoda</taxon>
        <taxon>Hexapoda</taxon>
        <taxon>Insecta</taxon>
        <taxon>Pterygota</taxon>
        <taxon>Neoptera</taxon>
        <taxon>Endopterygota</taxon>
        <taxon>Lepidoptera</taxon>
        <taxon>Glossata</taxon>
        <taxon>Ditrysia</taxon>
        <taxon>Noctuoidea</taxon>
        <taxon>Noctuidae</taxon>
        <taxon>Noctuinae</taxon>
        <taxon>Hadenini</taxon>
        <taxon>Mythimna</taxon>
    </lineage>
</organism>
<reference evidence="1" key="1">
    <citation type="submission" date="2023-03" db="EMBL/GenBank/DDBJ databases">
        <title>Chromosome-level genomes of two armyworms, Mythimna separata and Mythimna loreyi, provide insights into the biosynthesis and reception of sex pheromones.</title>
        <authorList>
            <person name="Zhao H."/>
        </authorList>
    </citation>
    <scope>NUCLEOTIDE SEQUENCE</scope>
    <source>
        <strain evidence="1">BeijingLab</strain>
    </source>
</reference>
<dbReference type="Proteomes" id="UP001231649">
    <property type="component" value="Chromosome 24"/>
</dbReference>
<comment type="caution">
    <text evidence="1">The sequence shown here is derived from an EMBL/GenBank/DDBJ whole genome shotgun (WGS) entry which is preliminary data.</text>
</comment>
<name>A0ACC2Q9Q3_9NEOP</name>
<protein>
    <submittedName>
        <fullName evidence="1">Uncharacterized protein</fullName>
    </submittedName>
</protein>
<keyword evidence="2" id="KW-1185">Reference proteome</keyword>
<sequence>MGTVIHLFLFILLRSLSLSSADTYSVKIQTEHHVNLVDSRFLSFTIDPKYLFSSSEKYSSKECICMASSLTPAYLRIAGPSTTHMTFHNTTISINDVDFPDHRQNFDITEIDFDVPKKVPSELHTRNLAVSHRQWKKFVHWAKSTGFDLVFALNNEERTASGMWDPNTALNILTVAEKVKVGDIFWELGYECTNQSIEEYLNDLETLRVIIETFPPGRTAEWKVVGGDVTKCLQAESKSDFKDYVMLSNDMMDALLLNGNSTSRELERMTDQDRQKLVRFLSRSQTPLWLTETNQKRYSDLERAADWLASLGYSAKNGFTVHYRELEEEEMYEPTLSFYMALLFKNLVGERVLNVDMEPEEAILFAHCTSLRHKPIPGAVTLFGANLDDEPARFSLKLSRREEGGDIMQFILGNDHNGNIIVNGRPMYYEGDLKPSVKRVRPFKTLLINLPAKSFGFWVLANTKIDACHNLDKKNKTDIEANTVSNETLRAKRSVNYDFDDNENIADLSYDFEDTYAVIPDNHALKSRIIDMNKDFDKIQNAFKRNLGKDRFKREDKNIFGKSKLLKKINKYRGERGYRFEDLDFDPRRIIDDLLEKARQRVNDLKNLRPNLPRFNLNRVSKRHSKSSKLSSLNSLRADNQIFGRIPRKSKHIKKISEDNDDFLKKINRKNKLEKNISKKTSDTQDQNRKINQDIDKQSAEATNTLDAVVRKKRSISNDIEEISAENEIDLSGKNKAKLWKMLKKLNDEFGDISDEHIDDEIESTEGIVLKTELSDDSATIRVKDPHHGMIKTTMKGMLNVLEDLSRNLNKVWNAINLLD</sequence>
<evidence type="ECO:0000313" key="1">
    <source>
        <dbReference type="EMBL" id="KAJ8709901.1"/>
    </source>
</evidence>
<gene>
    <name evidence="1" type="ORF">PYW08_009905</name>
</gene>
<evidence type="ECO:0000313" key="2">
    <source>
        <dbReference type="Proteomes" id="UP001231649"/>
    </source>
</evidence>
<accession>A0ACC2Q9Q3</accession>
<proteinExistence type="predicted"/>